<proteinExistence type="predicted"/>
<dbReference type="RefSeq" id="WP_191699817.1">
    <property type="nucleotide sequence ID" value="NZ_JACSPZ010000003.1"/>
</dbReference>
<comment type="caution">
    <text evidence="2">The sequence shown here is derived from an EMBL/GenBank/DDBJ whole genome shotgun (WGS) entry which is preliminary data.</text>
</comment>
<reference evidence="2 3" key="1">
    <citation type="submission" date="2020-08" db="EMBL/GenBank/DDBJ databases">
        <title>A Genomic Blueprint of the Chicken Gut Microbiome.</title>
        <authorList>
            <person name="Gilroy R."/>
            <person name="Ravi A."/>
            <person name="Getino M."/>
            <person name="Pursley I."/>
            <person name="Horton D.L."/>
            <person name="Alikhan N.-F."/>
            <person name="Baker D."/>
            <person name="Gharbi K."/>
            <person name="Hall N."/>
            <person name="Watson M."/>
            <person name="Adriaenssens E.M."/>
            <person name="Foster-Nyarko E."/>
            <person name="Jarju S."/>
            <person name="Secka A."/>
            <person name="Antonio M."/>
            <person name="Oren A."/>
            <person name="Chaudhuri R."/>
            <person name="La Ragione R.M."/>
            <person name="Hildebrand F."/>
            <person name="Pallen M.J."/>
        </authorList>
    </citation>
    <scope>NUCLEOTIDE SEQUENCE [LARGE SCALE GENOMIC DNA]</scope>
    <source>
        <strain evidence="2 3">A46</strain>
    </source>
</reference>
<keyword evidence="1" id="KW-0812">Transmembrane</keyword>
<feature type="transmembrane region" description="Helical" evidence="1">
    <location>
        <begin position="41"/>
        <end position="61"/>
    </location>
</feature>
<protein>
    <recommendedName>
        <fullName evidence="4">MucB/RseB N-terminal domain-containing protein</fullName>
    </recommendedName>
</protein>
<evidence type="ECO:0000256" key="1">
    <source>
        <dbReference type="SAM" id="Phobius"/>
    </source>
</evidence>
<keyword evidence="3" id="KW-1185">Reference proteome</keyword>
<evidence type="ECO:0008006" key="4">
    <source>
        <dbReference type="Google" id="ProtNLM"/>
    </source>
</evidence>
<dbReference type="Proteomes" id="UP000619101">
    <property type="component" value="Unassembled WGS sequence"/>
</dbReference>
<dbReference type="EMBL" id="JACSPZ010000003">
    <property type="protein sequence ID" value="MBD8036843.1"/>
    <property type="molecule type" value="Genomic_DNA"/>
</dbReference>
<keyword evidence="1" id="KW-1133">Transmembrane helix</keyword>
<evidence type="ECO:0000313" key="2">
    <source>
        <dbReference type="EMBL" id="MBD8036843.1"/>
    </source>
</evidence>
<accession>A0ABR8XY22</accession>
<keyword evidence="1" id="KW-0472">Membrane</keyword>
<organism evidence="2 3">
    <name type="scientific">Solibacillus faecavium</name>
    <dbReference type="NCBI Taxonomy" id="2762221"/>
    <lineage>
        <taxon>Bacteria</taxon>
        <taxon>Bacillati</taxon>
        <taxon>Bacillota</taxon>
        <taxon>Bacilli</taxon>
        <taxon>Bacillales</taxon>
        <taxon>Caryophanaceae</taxon>
        <taxon>Solibacillus</taxon>
    </lineage>
</organism>
<name>A0ABR8XY22_9BACL</name>
<gene>
    <name evidence="2" type="ORF">H9635_08815</name>
</gene>
<evidence type="ECO:0000313" key="3">
    <source>
        <dbReference type="Proteomes" id="UP000619101"/>
    </source>
</evidence>
<sequence>MTNSQVKRAIDETIGSEPLMNEAFVQKVLDGKKWSKKSMPFLQPAFIFLLFLAVGTILYFIPQSDEQLAVDTEEEDVYLAKPEHLKDMFIQNRKESRIMYVFNNGTLHYKSDTRIYLEKPKSEDEKPYSGELIEETYTNIQIETKDNQYFITGDDSFSWTLTRTAPRILVDEKGNEYIIPYAFENKPQLSDVLLDDEIQSLGIYKIGGIGTYAYILEKDLGEITELFSQATVYEEFIDLERSEYMINIEYKNGEKGRLELWLKEGNKEGFVIKNDVINNTWTTFKIPKALTDHFYQLAEKIKLIDSK</sequence>